<reference evidence="6" key="1">
    <citation type="submission" date="2021-02" db="EMBL/GenBank/DDBJ databases">
        <title>The CRISPR/cas machinery reduction and long-range gene transfer in the hot spring cyanobacterium Synechococcus.</title>
        <authorList>
            <person name="Dvorak P."/>
            <person name="Jahodarova E."/>
            <person name="Hasler P."/>
            <person name="Poulickova A."/>
        </authorList>
    </citation>
    <scope>NUCLEOTIDE SEQUENCE</scope>
    <source>
        <strain evidence="6">Rupite</strain>
    </source>
</reference>
<organism evidence="6 7">
    <name type="scientific">Thermostichus vulcanus str. 'Rupite'</name>
    <dbReference type="NCBI Taxonomy" id="2813851"/>
    <lineage>
        <taxon>Bacteria</taxon>
        <taxon>Bacillati</taxon>
        <taxon>Cyanobacteriota</taxon>
        <taxon>Cyanophyceae</taxon>
        <taxon>Thermostichales</taxon>
        <taxon>Thermostichaceae</taxon>
        <taxon>Thermostichus</taxon>
    </lineage>
</organism>
<gene>
    <name evidence="6" type="ORF">JX360_06875</name>
</gene>
<dbReference type="SUPFAM" id="SSF53383">
    <property type="entry name" value="PLP-dependent transferases"/>
    <property type="match status" value="1"/>
</dbReference>
<keyword evidence="4" id="KW-0663">Pyridoxal phosphate</keyword>
<accession>A0ABT0CA17</accession>
<dbReference type="EMBL" id="JAFIRA010000013">
    <property type="protein sequence ID" value="MCJ2542630.1"/>
    <property type="molecule type" value="Genomic_DNA"/>
</dbReference>
<keyword evidence="3" id="KW-0808">Transferase</keyword>
<dbReference type="PANTHER" id="PTHR42790">
    <property type="entry name" value="AMINOTRANSFERASE"/>
    <property type="match status" value="1"/>
</dbReference>
<protein>
    <submittedName>
        <fullName evidence="6">PLP-dependent aminotransferase family protein</fullName>
    </submittedName>
</protein>
<dbReference type="InterPro" id="IPR004839">
    <property type="entry name" value="Aminotransferase_I/II_large"/>
</dbReference>
<keyword evidence="2 6" id="KW-0032">Aminotransferase</keyword>
<dbReference type="Gene3D" id="3.90.1150.10">
    <property type="entry name" value="Aspartate Aminotransferase, domain 1"/>
    <property type="match status" value="1"/>
</dbReference>
<proteinExistence type="predicted"/>
<dbReference type="Proteomes" id="UP000830835">
    <property type="component" value="Unassembled WGS sequence"/>
</dbReference>
<dbReference type="CDD" id="cd00609">
    <property type="entry name" value="AAT_like"/>
    <property type="match status" value="1"/>
</dbReference>
<evidence type="ECO:0000256" key="2">
    <source>
        <dbReference type="ARBA" id="ARBA00022576"/>
    </source>
</evidence>
<dbReference type="PANTHER" id="PTHR42790:SF19">
    <property type="entry name" value="KYNURENINE_ALPHA-AMINOADIPATE AMINOTRANSFERASE, MITOCHONDRIAL"/>
    <property type="match status" value="1"/>
</dbReference>
<feature type="domain" description="Aminotransferase class I/classII large" evidence="5">
    <location>
        <begin position="54"/>
        <end position="378"/>
    </location>
</feature>
<sequence length="404" mass="43985">MTQTPIRPQLHSLFTERAQTLIPPPFGAEIPGAVPVVTSFAFGLADPTLFPKAELAQATAEVLAEDGDDALNYGGTFAGLIDLVLQLMQARGVKAEPENLLISYGSGQILGLLPQVFVEPGDVVIVEGPTFMGAVSRFAAAGARLISIPVDGEGMVVAHLEQVLQNLAQQGIRPRFIYTIPTFQNPKGSTLSLSRRQKLVQLAADYGVVVVEDDAYYDLRFAGDPLPTLASMDREGWVLYVGTFSKIVVPGVRVGWACGHPEIIQRLEMFRSEGSLGPFLGRVVARYCAEGRLQGHIQLLIQRYREKCQLMLDTLAQAFPADVRVEAPGGGFFVWCELPPDLKATELLKATRALGVTFLPGTRCFADGQGDNALRLAFSYQPDERIVTGIQTLGERMHALRNRH</sequence>
<comment type="caution">
    <text evidence="6">The sequence shown here is derived from an EMBL/GenBank/DDBJ whole genome shotgun (WGS) entry which is preliminary data.</text>
</comment>
<keyword evidence="7" id="KW-1185">Reference proteome</keyword>
<dbReference type="Gene3D" id="3.40.640.10">
    <property type="entry name" value="Type I PLP-dependent aspartate aminotransferase-like (Major domain)"/>
    <property type="match status" value="1"/>
</dbReference>
<evidence type="ECO:0000256" key="4">
    <source>
        <dbReference type="ARBA" id="ARBA00022898"/>
    </source>
</evidence>
<dbReference type="InterPro" id="IPR015421">
    <property type="entry name" value="PyrdxlP-dep_Trfase_major"/>
</dbReference>
<evidence type="ECO:0000256" key="1">
    <source>
        <dbReference type="ARBA" id="ARBA00001933"/>
    </source>
</evidence>
<dbReference type="GO" id="GO:0008483">
    <property type="term" value="F:transaminase activity"/>
    <property type="evidence" value="ECO:0007669"/>
    <property type="project" value="UniProtKB-KW"/>
</dbReference>
<dbReference type="InterPro" id="IPR050859">
    <property type="entry name" value="Class-I_PLP-dep_aminotransf"/>
</dbReference>
<evidence type="ECO:0000259" key="5">
    <source>
        <dbReference type="Pfam" id="PF00155"/>
    </source>
</evidence>
<evidence type="ECO:0000313" key="7">
    <source>
        <dbReference type="Proteomes" id="UP000830835"/>
    </source>
</evidence>
<evidence type="ECO:0000313" key="6">
    <source>
        <dbReference type="EMBL" id="MCJ2542630.1"/>
    </source>
</evidence>
<evidence type="ECO:0000256" key="3">
    <source>
        <dbReference type="ARBA" id="ARBA00022679"/>
    </source>
</evidence>
<dbReference type="Pfam" id="PF00155">
    <property type="entry name" value="Aminotran_1_2"/>
    <property type="match status" value="1"/>
</dbReference>
<comment type="cofactor">
    <cofactor evidence="1">
        <name>pyridoxal 5'-phosphate</name>
        <dbReference type="ChEBI" id="CHEBI:597326"/>
    </cofactor>
</comment>
<name>A0ABT0CA17_THEVL</name>
<dbReference type="InterPro" id="IPR015422">
    <property type="entry name" value="PyrdxlP-dep_Trfase_small"/>
</dbReference>
<dbReference type="RefSeq" id="WP_244349905.1">
    <property type="nucleotide sequence ID" value="NZ_JAFIRA010000013.1"/>
</dbReference>
<dbReference type="InterPro" id="IPR015424">
    <property type="entry name" value="PyrdxlP-dep_Trfase"/>
</dbReference>